<accession>A0AA88PGF1</accession>
<comment type="caution">
    <text evidence="1">The sequence shown here is derived from an EMBL/GenBank/DDBJ whole genome shotgun (WGS) entry which is preliminary data.</text>
</comment>
<gene>
    <name evidence="1" type="ORF">Q8A67_018627</name>
</gene>
<sequence>MEFAARFIALAQRSQDLEDFVRDFSYFATTTTFDNETLKSLFWIGANSHHSVDLPDTTGLNWRKVNVTDRDRKLVHKAEKMEFISFEFVHYVEVSPIKENLIGPFTLRSANLQPSRTRLVAEKSKVQSSKEKQKVFSIGLWRSFEQGQVADPGAHPTWCAPLIAARPGRTPGEMEDER</sequence>
<keyword evidence="2" id="KW-1185">Reference proteome</keyword>
<evidence type="ECO:0000313" key="1">
    <source>
        <dbReference type="EMBL" id="KAK2881359.1"/>
    </source>
</evidence>
<dbReference type="Proteomes" id="UP001187343">
    <property type="component" value="Unassembled WGS sequence"/>
</dbReference>
<name>A0AA88PGF1_9TELE</name>
<dbReference type="AlphaFoldDB" id="A0AA88PGF1"/>
<reference evidence="1" key="1">
    <citation type="submission" date="2023-08" db="EMBL/GenBank/DDBJ databases">
        <title>Chromosome-level Genome Assembly of mud carp (Cirrhinus molitorella).</title>
        <authorList>
            <person name="Liu H."/>
        </authorList>
    </citation>
    <scope>NUCLEOTIDE SEQUENCE</scope>
    <source>
        <strain evidence="1">Prfri</strain>
        <tissue evidence="1">Muscle</tissue>
    </source>
</reference>
<organism evidence="1 2">
    <name type="scientific">Cirrhinus molitorella</name>
    <name type="common">mud carp</name>
    <dbReference type="NCBI Taxonomy" id="172907"/>
    <lineage>
        <taxon>Eukaryota</taxon>
        <taxon>Metazoa</taxon>
        <taxon>Chordata</taxon>
        <taxon>Craniata</taxon>
        <taxon>Vertebrata</taxon>
        <taxon>Euteleostomi</taxon>
        <taxon>Actinopterygii</taxon>
        <taxon>Neopterygii</taxon>
        <taxon>Teleostei</taxon>
        <taxon>Ostariophysi</taxon>
        <taxon>Cypriniformes</taxon>
        <taxon>Cyprinidae</taxon>
        <taxon>Labeoninae</taxon>
        <taxon>Labeonini</taxon>
        <taxon>Cirrhinus</taxon>
    </lineage>
</organism>
<dbReference type="EMBL" id="JAUYZG010000018">
    <property type="protein sequence ID" value="KAK2881359.1"/>
    <property type="molecule type" value="Genomic_DNA"/>
</dbReference>
<evidence type="ECO:0000313" key="2">
    <source>
        <dbReference type="Proteomes" id="UP001187343"/>
    </source>
</evidence>
<protein>
    <submittedName>
        <fullName evidence="1">Uncharacterized protein</fullName>
    </submittedName>
</protein>
<proteinExistence type="predicted"/>